<sequence length="188" mass="20714">MHGNNALGKSTTQKSKTSSNHDTLNDYSTIPQDTQKAIYSLLPIDRRRTTTDAHSCESISSHGAIEGEELPRPGLGARDAPHGGDVAAGGAGPVGRREHHPVVVGAAARRRRPALQRPQVAHRYHVSHLVHGHRELAHLLDEVAAHILLLRVPRRRRRVGRHHHHGQGGDRQGNKEGLRSSNRRLLHD</sequence>
<protein>
    <submittedName>
        <fullName evidence="2">Uncharacterized protein</fullName>
    </submittedName>
</protein>
<dbReference type="InParanoid" id="A0A804PBB5"/>
<evidence type="ECO:0000313" key="3">
    <source>
        <dbReference type="Proteomes" id="UP000007305"/>
    </source>
</evidence>
<feature type="compositionally biased region" description="Polar residues" evidence="1">
    <location>
        <begin position="20"/>
        <end position="29"/>
    </location>
</feature>
<feature type="region of interest" description="Disordered" evidence="1">
    <location>
        <begin position="157"/>
        <end position="188"/>
    </location>
</feature>
<evidence type="ECO:0000313" key="2">
    <source>
        <dbReference type="EnsemblPlants" id="Zm00001eb223410_P001"/>
    </source>
</evidence>
<reference evidence="3" key="1">
    <citation type="journal article" date="2009" name="Science">
        <title>The B73 maize genome: complexity, diversity, and dynamics.</title>
        <authorList>
            <person name="Schnable P.S."/>
            <person name="Ware D."/>
            <person name="Fulton R.S."/>
            <person name="Stein J.C."/>
            <person name="Wei F."/>
            <person name="Pasternak S."/>
            <person name="Liang C."/>
            <person name="Zhang J."/>
            <person name="Fulton L."/>
            <person name="Graves T.A."/>
            <person name="Minx P."/>
            <person name="Reily A.D."/>
            <person name="Courtney L."/>
            <person name="Kruchowski S.S."/>
            <person name="Tomlinson C."/>
            <person name="Strong C."/>
            <person name="Delehaunty K."/>
            <person name="Fronick C."/>
            <person name="Courtney B."/>
            <person name="Rock S.M."/>
            <person name="Belter E."/>
            <person name="Du F."/>
            <person name="Kim K."/>
            <person name="Abbott R.M."/>
            <person name="Cotton M."/>
            <person name="Levy A."/>
            <person name="Marchetto P."/>
            <person name="Ochoa K."/>
            <person name="Jackson S.M."/>
            <person name="Gillam B."/>
            <person name="Chen W."/>
            <person name="Yan L."/>
            <person name="Higginbotham J."/>
            <person name="Cardenas M."/>
            <person name="Waligorski J."/>
            <person name="Applebaum E."/>
            <person name="Phelps L."/>
            <person name="Falcone J."/>
            <person name="Kanchi K."/>
            <person name="Thane T."/>
            <person name="Scimone A."/>
            <person name="Thane N."/>
            <person name="Henke J."/>
            <person name="Wang T."/>
            <person name="Ruppert J."/>
            <person name="Shah N."/>
            <person name="Rotter K."/>
            <person name="Hodges J."/>
            <person name="Ingenthron E."/>
            <person name="Cordes M."/>
            <person name="Kohlberg S."/>
            <person name="Sgro J."/>
            <person name="Delgado B."/>
            <person name="Mead K."/>
            <person name="Chinwalla A."/>
            <person name="Leonard S."/>
            <person name="Crouse K."/>
            <person name="Collura K."/>
            <person name="Kudrna D."/>
            <person name="Currie J."/>
            <person name="He R."/>
            <person name="Angelova A."/>
            <person name="Rajasekar S."/>
            <person name="Mueller T."/>
            <person name="Lomeli R."/>
            <person name="Scara G."/>
            <person name="Ko A."/>
            <person name="Delaney K."/>
            <person name="Wissotski M."/>
            <person name="Lopez G."/>
            <person name="Campos D."/>
            <person name="Braidotti M."/>
            <person name="Ashley E."/>
            <person name="Golser W."/>
            <person name="Kim H."/>
            <person name="Lee S."/>
            <person name="Lin J."/>
            <person name="Dujmic Z."/>
            <person name="Kim W."/>
            <person name="Talag J."/>
            <person name="Zuccolo A."/>
            <person name="Fan C."/>
            <person name="Sebastian A."/>
            <person name="Kramer M."/>
            <person name="Spiegel L."/>
            <person name="Nascimento L."/>
            <person name="Zutavern T."/>
            <person name="Miller B."/>
            <person name="Ambroise C."/>
            <person name="Muller S."/>
            <person name="Spooner W."/>
            <person name="Narechania A."/>
            <person name="Ren L."/>
            <person name="Wei S."/>
            <person name="Kumari S."/>
            <person name="Faga B."/>
            <person name="Levy M.J."/>
            <person name="McMahan L."/>
            <person name="Van Buren P."/>
            <person name="Vaughn M.W."/>
            <person name="Ying K."/>
            <person name="Yeh C.-T."/>
            <person name="Emrich S.J."/>
            <person name="Jia Y."/>
            <person name="Kalyanaraman A."/>
            <person name="Hsia A.-P."/>
            <person name="Barbazuk W.B."/>
            <person name="Baucom R.S."/>
            <person name="Brutnell T.P."/>
            <person name="Carpita N.C."/>
            <person name="Chaparro C."/>
            <person name="Chia J.-M."/>
            <person name="Deragon J.-M."/>
            <person name="Estill J.C."/>
            <person name="Fu Y."/>
            <person name="Jeddeloh J.A."/>
            <person name="Han Y."/>
            <person name="Lee H."/>
            <person name="Li P."/>
            <person name="Lisch D.R."/>
            <person name="Liu S."/>
            <person name="Liu Z."/>
            <person name="Nagel D.H."/>
            <person name="McCann M.C."/>
            <person name="SanMiguel P."/>
            <person name="Myers A.M."/>
            <person name="Nettleton D."/>
            <person name="Nguyen J."/>
            <person name="Penning B.W."/>
            <person name="Ponnala L."/>
            <person name="Schneider K.L."/>
            <person name="Schwartz D.C."/>
            <person name="Sharma A."/>
            <person name="Soderlund C."/>
            <person name="Springer N.M."/>
            <person name="Sun Q."/>
            <person name="Wang H."/>
            <person name="Waterman M."/>
            <person name="Westerman R."/>
            <person name="Wolfgruber T.K."/>
            <person name="Yang L."/>
            <person name="Yu Y."/>
            <person name="Zhang L."/>
            <person name="Zhou S."/>
            <person name="Zhu Q."/>
            <person name="Bennetzen J.L."/>
            <person name="Dawe R.K."/>
            <person name="Jiang J."/>
            <person name="Jiang N."/>
            <person name="Presting G.G."/>
            <person name="Wessler S.R."/>
            <person name="Aluru S."/>
            <person name="Martienssen R.A."/>
            <person name="Clifton S.W."/>
            <person name="McCombie W.R."/>
            <person name="Wing R.A."/>
            <person name="Wilson R.K."/>
        </authorList>
    </citation>
    <scope>NUCLEOTIDE SEQUENCE [LARGE SCALE GENOMIC DNA]</scope>
    <source>
        <strain evidence="3">cv. B73</strain>
    </source>
</reference>
<feature type="region of interest" description="Disordered" evidence="1">
    <location>
        <begin position="52"/>
        <end position="98"/>
    </location>
</feature>
<accession>A0A804PBB5</accession>
<dbReference type="AlphaFoldDB" id="A0A804PBB5"/>
<dbReference type="EnsemblPlants" id="Zm00001eb223410_T001">
    <property type="protein sequence ID" value="Zm00001eb223410_P001"/>
    <property type="gene ID" value="Zm00001eb223410"/>
</dbReference>
<reference evidence="2" key="2">
    <citation type="submission" date="2019-07" db="EMBL/GenBank/DDBJ databases">
        <authorList>
            <person name="Seetharam A."/>
            <person name="Woodhouse M."/>
            <person name="Cannon E."/>
        </authorList>
    </citation>
    <scope>NUCLEOTIDE SEQUENCE [LARGE SCALE GENOMIC DNA]</scope>
    <source>
        <strain evidence="2">cv. B73</strain>
    </source>
</reference>
<feature type="compositionally biased region" description="Basic residues" evidence="1">
    <location>
        <begin position="157"/>
        <end position="166"/>
    </location>
</feature>
<keyword evidence="3" id="KW-1185">Reference proteome</keyword>
<dbReference type="Proteomes" id="UP000007305">
    <property type="component" value="Chromosome 5"/>
</dbReference>
<evidence type="ECO:0000256" key="1">
    <source>
        <dbReference type="SAM" id="MobiDB-lite"/>
    </source>
</evidence>
<organism evidence="2 3">
    <name type="scientific">Zea mays</name>
    <name type="common">Maize</name>
    <dbReference type="NCBI Taxonomy" id="4577"/>
    <lineage>
        <taxon>Eukaryota</taxon>
        <taxon>Viridiplantae</taxon>
        <taxon>Streptophyta</taxon>
        <taxon>Embryophyta</taxon>
        <taxon>Tracheophyta</taxon>
        <taxon>Spermatophyta</taxon>
        <taxon>Magnoliopsida</taxon>
        <taxon>Liliopsida</taxon>
        <taxon>Poales</taxon>
        <taxon>Poaceae</taxon>
        <taxon>PACMAD clade</taxon>
        <taxon>Panicoideae</taxon>
        <taxon>Andropogonodae</taxon>
        <taxon>Andropogoneae</taxon>
        <taxon>Tripsacinae</taxon>
        <taxon>Zea</taxon>
    </lineage>
</organism>
<feature type="compositionally biased region" description="Low complexity" evidence="1">
    <location>
        <begin position="9"/>
        <end position="18"/>
    </location>
</feature>
<proteinExistence type="predicted"/>
<feature type="region of interest" description="Disordered" evidence="1">
    <location>
        <begin position="1"/>
        <end position="29"/>
    </location>
</feature>
<dbReference type="Gramene" id="Zm00001eb223410_T001">
    <property type="protein sequence ID" value="Zm00001eb223410_P001"/>
    <property type="gene ID" value="Zm00001eb223410"/>
</dbReference>
<name>A0A804PBB5_MAIZE</name>
<reference evidence="2" key="3">
    <citation type="submission" date="2021-05" db="UniProtKB">
        <authorList>
            <consortium name="EnsemblPlants"/>
        </authorList>
    </citation>
    <scope>IDENTIFICATION</scope>
    <source>
        <strain evidence="2">cv. B73</strain>
    </source>
</reference>